<dbReference type="PANTHER" id="PTHR13119">
    <property type="entry name" value="ZINC FINGER CCCH DOMAIN-CONTAINING PROTEI"/>
    <property type="match status" value="1"/>
</dbReference>
<dbReference type="SMART" id="SM00356">
    <property type="entry name" value="ZnF_C3H1"/>
    <property type="match status" value="2"/>
</dbReference>
<protein>
    <submittedName>
        <fullName evidence="7">Oidioi.mRNA.OKI2018_I69.XSR.g14715.t1.cds</fullName>
    </submittedName>
</protein>
<sequence>MRLSDDVMPDTYRKRRKSNDSFERVKDVTERTKPKKKRKKHGYFDRDDPANARERSEFSDDDEIEIISAFRARFSKKSDSDGGVKGESTNANGSEEAGPSSKNERPIIIDDRRRNGSRHQERKGTNERSIIRIDHRFRGGYDRNDRRGRQRSPKRSKNDSTRRERHERKADQNDDNWRKYELCKYYLAGTCRKGERCHYMHKNYPCKYYHISKNCENDNCIFSHAKLDAVTAKIIEKHKSDFFVADDSVELEFIKNQGFDPLPRPPVGVPLLPPPSENATTNLFDLDDIFGVSVEEELMETSSEMSNKPGSSKPTEGSAASVGWIKFAWHDKTEPVPMTGDGGFAERFSPSPPPPIKPLGFQKGYDDRFSSIDNPYDMPPIRRCLQPSPPRTQSPVQKDHDVLETFNGQYNEPKRLTLDFSQYFRDPSEKTPVRRYRRPSKPCDPRLETAHIPMTVSGEVQDPRLFLPRPATPPTDLPVPELIDLVDFRPKFTLNGKLYKQQDNC</sequence>
<feature type="compositionally biased region" description="Basic and acidic residues" evidence="5">
    <location>
        <begin position="18"/>
        <end position="32"/>
    </location>
</feature>
<dbReference type="InterPro" id="IPR036855">
    <property type="entry name" value="Znf_CCCH_sf"/>
</dbReference>
<dbReference type="SUPFAM" id="SSF90229">
    <property type="entry name" value="CCCH zinc finger"/>
    <property type="match status" value="2"/>
</dbReference>
<dbReference type="EMBL" id="OU015569">
    <property type="protein sequence ID" value="CAG5096642.1"/>
    <property type="molecule type" value="Genomic_DNA"/>
</dbReference>
<evidence type="ECO:0000313" key="8">
    <source>
        <dbReference type="Proteomes" id="UP001158576"/>
    </source>
</evidence>
<feature type="compositionally biased region" description="Basic and acidic residues" evidence="5">
    <location>
        <begin position="102"/>
        <end position="147"/>
    </location>
</feature>
<gene>
    <name evidence="7" type="ORF">OKIOD_LOCUS6273</name>
</gene>
<evidence type="ECO:0000256" key="4">
    <source>
        <dbReference type="ARBA" id="ARBA00022833"/>
    </source>
</evidence>
<feature type="domain" description="C3H1-type" evidence="6">
    <location>
        <begin position="177"/>
        <end position="203"/>
    </location>
</feature>
<keyword evidence="2" id="KW-0677">Repeat</keyword>
<keyword evidence="8" id="KW-1185">Reference proteome</keyword>
<dbReference type="Pfam" id="PF14608">
    <property type="entry name" value="zf-CCCH_2"/>
    <property type="match status" value="1"/>
</dbReference>
<evidence type="ECO:0000259" key="6">
    <source>
        <dbReference type="SMART" id="SM00356"/>
    </source>
</evidence>
<accession>A0ABN7SAL5</accession>
<organism evidence="7 8">
    <name type="scientific">Oikopleura dioica</name>
    <name type="common">Tunicate</name>
    <dbReference type="NCBI Taxonomy" id="34765"/>
    <lineage>
        <taxon>Eukaryota</taxon>
        <taxon>Metazoa</taxon>
        <taxon>Chordata</taxon>
        <taxon>Tunicata</taxon>
        <taxon>Appendicularia</taxon>
        <taxon>Copelata</taxon>
        <taxon>Oikopleuridae</taxon>
        <taxon>Oikopleura</taxon>
    </lineage>
</organism>
<proteinExistence type="predicted"/>
<dbReference type="Proteomes" id="UP001158576">
    <property type="component" value="Chromosome XSR"/>
</dbReference>
<feature type="region of interest" description="Disordered" evidence="5">
    <location>
        <begin position="1"/>
        <end position="171"/>
    </location>
</feature>
<feature type="compositionally biased region" description="Basic and acidic residues" evidence="5">
    <location>
        <begin position="156"/>
        <end position="171"/>
    </location>
</feature>
<dbReference type="Gene3D" id="4.10.1000.10">
    <property type="entry name" value="Zinc finger, CCCH-type"/>
    <property type="match status" value="1"/>
</dbReference>
<keyword evidence="3" id="KW-0863">Zinc-finger</keyword>
<feature type="compositionally biased region" description="Basic and acidic residues" evidence="5">
    <location>
        <begin position="42"/>
        <end position="58"/>
    </location>
</feature>
<dbReference type="InterPro" id="IPR045124">
    <property type="entry name" value="Su(sable)-like"/>
</dbReference>
<dbReference type="Pfam" id="PF00642">
    <property type="entry name" value="zf-CCCH"/>
    <property type="match status" value="1"/>
</dbReference>
<keyword evidence="4" id="KW-0862">Zinc</keyword>
<name>A0ABN7SAL5_OIKDI</name>
<evidence type="ECO:0000256" key="3">
    <source>
        <dbReference type="ARBA" id="ARBA00022771"/>
    </source>
</evidence>
<dbReference type="InterPro" id="IPR000571">
    <property type="entry name" value="Znf_CCCH"/>
</dbReference>
<dbReference type="PANTHER" id="PTHR13119:SF12">
    <property type="entry name" value="PROTEIN SUPPRESSOR OF SABLE"/>
    <property type="match status" value="1"/>
</dbReference>
<feature type="domain" description="C3H1-type" evidence="6">
    <location>
        <begin position="205"/>
        <end position="226"/>
    </location>
</feature>
<reference evidence="7 8" key="1">
    <citation type="submission" date="2021-04" db="EMBL/GenBank/DDBJ databases">
        <authorList>
            <person name="Bliznina A."/>
        </authorList>
    </citation>
    <scope>NUCLEOTIDE SEQUENCE [LARGE SCALE GENOMIC DNA]</scope>
</reference>
<evidence type="ECO:0000256" key="5">
    <source>
        <dbReference type="SAM" id="MobiDB-lite"/>
    </source>
</evidence>
<keyword evidence="1" id="KW-0479">Metal-binding</keyword>
<evidence type="ECO:0000313" key="7">
    <source>
        <dbReference type="EMBL" id="CAG5096642.1"/>
    </source>
</evidence>
<evidence type="ECO:0000256" key="2">
    <source>
        <dbReference type="ARBA" id="ARBA00022737"/>
    </source>
</evidence>
<evidence type="ECO:0000256" key="1">
    <source>
        <dbReference type="ARBA" id="ARBA00022723"/>
    </source>
</evidence>